<gene>
    <name evidence="1" type="ORF">GCM10007901_21870</name>
</gene>
<evidence type="ECO:0000313" key="2">
    <source>
        <dbReference type="Proteomes" id="UP001156670"/>
    </source>
</evidence>
<sequence>MISNDHHATFDGNMFPLALHDVIAAAQQIQDLFGEIEPLGVGKPIKYPIEARFIGKSPQHAGDGPANHRVLSEPWQTFGKGLFNVKHDRLPWF</sequence>
<dbReference type="EMBL" id="BSOB01000017">
    <property type="protein sequence ID" value="GLQ93236.1"/>
    <property type="molecule type" value="Genomic_DNA"/>
</dbReference>
<dbReference type="Proteomes" id="UP001156670">
    <property type="component" value="Unassembled WGS sequence"/>
</dbReference>
<comment type="caution">
    <text evidence="1">The sequence shown here is derived from an EMBL/GenBank/DDBJ whole genome shotgun (WGS) entry which is preliminary data.</text>
</comment>
<protein>
    <submittedName>
        <fullName evidence="1">Uncharacterized protein</fullName>
    </submittedName>
</protein>
<keyword evidence="2" id="KW-1185">Reference proteome</keyword>
<accession>A0ABQ5XNF4</accession>
<reference evidence="2" key="1">
    <citation type="journal article" date="2019" name="Int. J. Syst. Evol. Microbiol.">
        <title>The Global Catalogue of Microorganisms (GCM) 10K type strain sequencing project: providing services to taxonomists for standard genome sequencing and annotation.</title>
        <authorList>
            <consortium name="The Broad Institute Genomics Platform"/>
            <consortium name="The Broad Institute Genome Sequencing Center for Infectious Disease"/>
            <person name="Wu L."/>
            <person name="Ma J."/>
        </authorList>
    </citation>
    <scope>NUCLEOTIDE SEQUENCE [LARGE SCALE GENOMIC DNA]</scope>
    <source>
        <strain evidence="2">NBRC 111980</strain>
    </source>
</reference>
<name>A0ABQ5XNF4_9GAMM</name>
<organism evidence="1 2">
    <name type="scientific">Dyella acidisoli</name>
    <dbReference type="NCBI Taxonomy" id="1867834"/>
    <lineage>
        <taxon>Bacteria</taxon>
        <taxon>Pseudomonadati</taxon>
        <taxon>Pseudomonadota</taxon>
        <taxon>Gammaproteobacteria</taxon>
        <taxon>Lysobacterales</taxon>
        <taxon>Rhodanobacteraceae</taxon>
        <taxon>Dyella</taxon>
    </lineage>
</organism>
<proteinExistence type="predicted"/>
<evidence type="ECO:0000313" key="1">
    <source>
        <dbReference type="EMBL" id="GLQ93236.1"/>
    </source>
</evidence>